<comment type="similarity">
    <text evidence="1">Belongs to the TRAFAC class translation factor GTPase superfamily. Classic translation factor GTPase family. IF-2 subfamily.</text>
</comment>
<dbReference type="InterPro" id="IPR005225">
    <property type="entry name" value="Small_GTP-bd"/>
</dbReference>
<evidence type="ECO:0000256" key="7">
    <source>
        <dbReference type="SAM" id="MobiDB-lite"/>
    </source>
</evidence>
<keyword evidence="4" id="KW-0648">Protein biosynthesis</keyword>
<dbReference type="PANTHER" id="PTHR43381">
    <property type="entry name" value="TRANSLATION INITIATION FACTOR IF-2-RELATED"/>
    <property type="match status" value="1"/>
</dbReference>
<dbReference type="FunFam" id="2.40.30.10:FF:000007">
    <property type="entry name" value="Translation initiation factor IF-2"/>
    <property type="match status" value="1"/>
</dbReference>
<dbReference type="Gene3D" id="3.40.50.300">
    <property type="entry name" value="P-loop containing nucleotide triphosphate hydrolases"/>
    <property type="match status" value="1"/>
</dbReference>
<sequence>MNWRVMLTLENLGQLHRACRQLHSLAYGKGHRTQWKPVLSSAYPMCPVQLHPLLWQPDTSSQFRLLTTKERKKSAKEKQRPVQPKPEKQEVEIMSRMTVEDLAKAMHKDIDHIYEALLNTSVDIDALEPDSVLDEVLIKDIVQKSGMKHKWAKLKEDKIKENKDAVKRPPADPASLTPRPPVVTILGHVDHGKTTLLDTLRKTQVAAMEAGGITQHIGAFLVRLPSGEKITFLDTPGHAAFSAMRARGTHVTDIVILVVAAEDGVMKQTVESIQHAKNAKVPIIVAINKCDKPEANPDRVKKELLAHNVVCEEYGGDVQAVHVSALKGDNLMALAEATVALAEVLELKADSTGPVEGTIIESRTDKGKGPVTTAIIQRGTLRKGCILVAGKSWAKVRMMFDENGKAMEVSPPSMPVEIVGWKEVPSAGEEILEVESEVPQISHLAFKPGAPKVGPLTGQRGHTHLGLQASGGKAAGTSYQGSDGEPAAFPMSLGCNSHLSEADGSWSPTISGWPHWAPILVLQRRSRINEHGLASAVAAQEAIYTAGTEAVCKLFASCFLPLHYSGTSGYIRFRLLTFQVADSANPEIVPRVKNFASG</sequence>
<dbReference type="Pfam" id="PF22042">
    <property type="entry name" value="EF-G_D2"/>
    <property type="match status" value="1"/>
</dbReference>
<feature type="region of interest" description="Disordered" evidence="7">
    <location>
        <begin position="69"/>
        <end position="89"/>
    </location>
</feature>
<feature type="compositionally biased region" description="Basic and acidic residues" evidence="7">
    <location>
        <begin position="76"/>
        <end position="89"/>
    </location>
</feature>
<dbReference type="InterPro" id="IPR000795">
    <property type="entry name" value="T_Tr_GTP-bd_dom"/>
</dbReference>
<evidence type="ECO:0000256" key="5">
    <source>
        <dbReference type="ARBA" id="ARBA00023134"/>
    </source>
</evidence>
<evidence type="ECO:0000313" key="10">
    <source>
        <dbReference type="Proteomes" id="UP001178461"/>
    </source>
</evidence>
<accession>A0AA35K4G8</accession>
<dbReference type="InterPro" id="IPR044145">
    <property type="entry name" value="IF2_II"/>
</dbReference>
<proteinExistence type="inferred from homology"/>
<dbReference type="GO" id="GO:0003743">
    <property type="term" value="F:translation initiation factor activity"/>
    <property type="evidence" value="ECO:0007669"/>
    <property type="project" value="UniProtKB-KW"/>
</dbReference>
<dbReference type="PROSITE" id="PS51722">
    <property type="entry name" value="G_TR_2"/>
    <property type="match status" value="1"/>
</dbReference>
<keyword evidence="3" id="KW-0547">Nucleotide-binding</keyword>
<dbReference type="SUPFAM" id="SSF52540">
    <property type="entry name" value="P-loop containing nucleoside triphosphate hydrolases"/>
    <property type="match status" value="1"/>
</dbReference>
<dbReference type="InterPro" id="IPR053905">
    <property type="entry name" value="EF-G-like_DII"/>
</dbReference>
<comment type="function">
    <text evidence="6">One of the essential components for the initiation of protein synthesis. Protects formylmethionyl-tRNA from spontaneous hydrolysis and promotes its binding to the 30S ribosomal subunits. Also involved in the hydrolysis of GTP during the formation of the 70S ribosomal complex.</text>
</comment>
<dbReference type="InterPro" id="IPR009000">
    <property type="entry name" value="Transl_B-barrel_sf"/>
</dbReference>
<keyword evidence="2 9" id="KW-0396">Initiation factor</keyword>
<evidence type="ECO:0000256" key="3">
    <source>
        <dbReference type="ARBA" id="ARBA00022741"/>
    </source>
</evidence>
<dbReference type="GO" id="GO:0005737">
    <property type="term" value="C:cytoplasm"/>
    <property type="evidence" value="ECO:0007669"/>
    <property type="project" value="TreeGrafter"/>
</dbReference>
<evidence type="ECO:0000256" key="6">
    <source>
        <dbReference type="ARBA" id="ARBA00025162"/>
    </source>
</evidence>
<feature type="domain" description="Tr-type G" evidence="8">
    <location>
        <begin position="178"/>
        <end position="348"/>
    </location>
</feature>
<evidence type="ECO:0000313" key="9">
    <source>
        <dbReference type="EMBL" id="CAI5771345.1"/>
    </source>
</evidence>
<organism evidence="9 10">
    <name type="scientific">Podarcis lilfordi</name>
    <name type="common">Lilford's wall lizard</name>
    <dbReference type="NCBI Taxonomy" id="74358"/>
    <lineage>
        <taxon>Eukaryota</taxon>
        <taxon>Metazoa</taxon>
        <taxon>Chordata</taxon>
        <taxon>Craniata</taxon>
        <taxon>Vertebrata</taxon>
        <taxon>Euteleostomi</taxon>
        <taxon>Lepidosauria</taxon>
        <taxon>Squamata</taxon>
        <taxon>Bifurcata</taxon>
        <taxon>Unidentata</taxon>
        <taxon>Episquamata</taxon>
        <taxon>Laterata</taxon>
        <taxon>Lacertibaenia</taxon>
        <taxon>Lacertidae</taxon>
        <taxon>Podarcis</taxon>
    </lineage>
</organism>
<keyword evidence="5" id="KW-0342">GTP-binding</keyword>
<dbReference type="AlphaFoldDB" id="A0AA35K4G8"/>
<name>A0AA35K4G8_9SAUR</name>
<dbReference type="GO" id="GO:0003924">
    <property type="term" value="F:GTPase activity"/>
    <property type="evidence" value="ECO:0007669"/>
    <property type="project" value="InterPro"/>
</dbReference>
<dbReference type="FunFam" id="3.40.50.300:FF:000019">
    <property type="entry name" value="Translation initiation factor IF-2"/>
    <property type="match status" value="1"/>
</dbReference>
<dbReference type="Gene3D" id="2.40.30.10">
    <property type="entry name" value="Translation factors"/>
    <property type="match status" value="1"/>
</dbReference>
<evidence type="ECO:0000259" key="8">
    <source>
        <dbReference type="PROSITE" id="PS51722"/>
    </source>
</evidence>
<dbReference type="PANTHER" id="PTHR43381:SF20">
    <property type="entry name" value="TRANSLATION INITIATION FACTOR IF-2, MITOCHONDRIAL"/>
    <property type="match status" value="1"/>
</dbReference>
<protein>
    <submittedName>
        <fullName evidence="9">Translation initiation factor IF-2, mitochondrial</fullName>
    </submittedName>
</protein>
<dbReference type="EMBL" id="OX395128">
    <property type="protein sequence ID" value="CAI5771345.1"/>
    <property type="molecule type" value="Genomic_DNA"/>
</dbReference>
<dbReference type="Proteomes" id="UP001178461">
    <property type="component" value="Chromosome 3"/>
</dbReference>
<dbReference type="GO" id="GO:0005525">
    <property type="term" value="F:GTP binding"/>
    <property type="evidence" value="ECO:0007669"/>
    <property type="project" value="UniProtKB-KW"/>
</dbReference>
<evidence type="ECO:0000256" key="4">
    <source>
        <dbReference type="ARBA" id="ARBA00022917"/>
    </source>
</evidence>
<keyword evidence="10" id="KW-1185">Reference proteome</keyword>
<dbReference type="CDD" id="cd01887">
    <property type="entry name" value="IF2_eIF5B"/>
    <property type="match status" value="1"/>
</dbReference>
<dbReference type="Pfam" id="PF00009">
    <property type="entry name" value="GTP_EFTU"/>
    <property type="match status" value="1"/>
</dbReference>
<reference evidence="9" key="1">
    <citation type="submission" date="2022-12" db="EMBL/GenBank/DDBJ databases">
        <authorList>
            <person name="Alioto T."/>
            <person name="Alioto T."/>
            <person name="Gomez Garrido J."/>
        </authorList>
    </citation>
    <scope>NUCLEOTIDE SEQUENCE</scope>
</reference>
<evidence type="ECO:0000256" key="2">
    <source>
        <dbReference type="ARBA" id="ARBA00022540"/>
    </source>
</evidence>
<dbReference type="SUPFAM" id="SSF50447">
    <property type="entry name" value="Translation proteins"/>
    <property type="match status" value="1"/>
</dbReference>
<dbReference type="CDD" id="cd03702">
    <property type="entry name" value="IF2_mtIF2_II"/>
    <property type="match status" value="1"/>
</dbReference>
<dbReference type="InterPro" id="IPR027417">
    <property type="entry name" value="P-loop_NTPase"/>
</dbReference>
<dbReference type="InterPro" id="IPR015760">
    <property type="entry name" value="TIF_IF2"/>
</dbReference>
<evidence type="ECO:0000256" key="1">
    <source>
        <dbReference type="ARBA" id="ARBA00007733"/>
    </source>
</evidence>
<dbReference type="NCBIfam" id="TIGR00231">
    <property type="entry name" value="small_GTP"/>
    <property type="match status" value="1"/>
</dbReference>
<gene>
    <name evidence="9" type="ORF">PODLI_1B026495</name>
</gene>